<evidence type="ECO:0000313" key="4">
    <source>
        <dbReference type="EMBL" id="RJG16536.1"/>
    </source>
</evidence>
<evidence type="ECO:0000313" key="5">
    <source>
        <dbReference type="Proteomes" id="UP000283734"/>
    </source>
</evidence>
<proteinExistence type="predicted"/>
<dbReference type="EMBL" id="QYYA01000005">
    <property type="protein sequence ID" value="RJG16536.1"/>
    <property type="molecule type" value="Genomic_DNA"/>
</dbReference>
<feature type="signal peptide" evidence="2">
    <location>
        <begin position="1"/>
        <end position="24"/>
    </location>
</feature>
<protein>
    <submittedName>
        <fullName evidence="4">DUF4124 domain-containing protein</fullName>
    </submittedName>
</protein>
<dbReference type="AlphaFoldDB" id="A0A418XV13"/>
<keyword evidence="5" id="KW-1185">Reference proteome</keyword>
<evidence type="ECO:0000256" key="1">
    <source>
        <dbReference type="SAM" id="MobiDB-lite"/>
    </source>
</evidence>
<reference evidence="4 5" key="1">
    <citation type="submission" date="2018-09" db="EMBL/GenBank/DDBJ databases">
        <title>Alcanivorax profundi sp. nov., isolated from 1000 m-depth seawater of the Mariana Trench.</title>
        <authorList>
            <person name="Liu J."/>
        </authorList>
    </citation>
    <scope>NUCLEOTIDE SEQUENCE [LARGE SCALE GENOMIC DNA]</scope>
    <source>
        <strain evidence="4 5">MTEO17</strain>
    </source>
</reference>
<feature type="domain" description="DUF4124" evidence="3">
    <location>
        <begin position="34"/>
        <end position="75"/>
    </location>
</feature>
<accession>A0A418XV13</accession>
<sequence>MWRVRMKKLWMLMMLPLCSGVVYAESEDMSGADAAASSKIYRVVDENGNVVFTDQKPGGAAATEEVQLRKTNTVPIKRVELPVAPVEAVSGTGSGEAEFAGYDTIAITAPEPGSTIRNPQEPVKISVDLVPGLQEGHKLVVLDNGNELPGLQLLNPDRGVHTLTAMVVDSEGEVVTESASIEIYIHRSTVGSYRPGNGPAVIGRQASTGSSASQGASAPRGGAATPGAGASTGTVARPASLGRPAMKTP</sequence>
<feature type="chain" id="PRO_5019292754" evidence="2">
    <location>
        <begin position="25"/>
        <end position="249"/>
    </location>
</feature>
<evidence type="ECO:0000259" key="3">
    <source>
        <dbReference type="Pfam" id="PF13511"/>
    </source>
</evidence>
<dbReference type="Proteomes" id="UP000283734">
    <property type="component" value="Unassembled WGS sequence"/>
</dbReference>
<dbReference type="Pfam" id="PF13511">
    <property type="entry name" value="DUF4124"/>
    <property type="match status" value="1"/>
</dbReference>
<gene>
    <name evidence="4" type="ORF">D4A39_14930</name>
</gene>
<name>A0A418XV13_9GAMM</name>
<dbReference type="InterPro" id="IPR025392">
    <property type="entry name" value="DUF4124"/>
</dbReference>
<feature type="compositionally biased region" description="Low complexity" evidence="1">
    <location>
        <begin position="203"/>
        <end position="234"/>
    </location>
</feature>
<feature type="region of interest" description="Disordered" evidence="1">
    <location>
        <begin position="194"/>
        <end position="249"/>
    </location>
</feature>
<dbReference type="OrthoDB" id="6366673at2"/>
<comment type="caution">
    <text evidence="4">The sequence shown here is derived from an EMBL/GenBank/DDBJ whole genome shotgun (WGS) entry which is preliminary data.</text>
</comment>
<organism evidence="4 5">
    <name type="scientific">Alcanivorax profundi</name>
    <dbReference type="NCBI Taxonomy" id="2338368"/>
    <lineage>
        <taxon>Bacteria</taxon>
        <taxon>Pseudomonadati</taxon>
        <taxon>Pseudomonadota</taxon>
        <taxon>Gammaproteobacteria</taxon>
        <taxon>Oceanospirillales</taxon>
        <taxon>Alcanivoracaceae</taxon>
        <taxon>Alcanivorax</taxon>
    </lineage>
</organism>
<evidence type="ECO:0000256" key="2">
    <source>
        <dbReference type="SAM" id="SignalP"/>
    </source>
</evidence>
<keyword evidence="2" id="KW-0732">Signal</keyword>